<reference evidence="2" key="1">
    <citation type="submission" date="2020-12" db="EMBL/GenBank/DDBJ databases">
        <title>Bacterial taxonomy.</title>
        <authorList>
            <person name="Pan X."/>
        </authorList>
    </citation>
    <scope>NUCLEOTIDE SEQUENCE</scope>
    <source>
        <strain evidence="2">M0105</strain>
    </source>
</reference>
<feature type="transmembrane region" description="Helical" evidence="1">
    <location>
        <begin position="72"/>
        <end position="102"/>
    </location>
</feature>
<evidence type="ECO:0000313" key="3">
    <source>
        <dbReference type="Proteomes" id="UP000655420"/>
    </source>
</evidence>
<dbReference type="RefSeq" id="WP_200609344.1">
    <property type="nucleotide sequence ID" value="NZ_JAEHHL010000004.1"/>
</dbReference>
<dbReference type="Pfam" id="PF05437">
    <property type="entry name" value="AzlD"/>
    <property type="match status" value="1"/>
</dbReference>
<evidence type="ECO:0000313" key="2">
    <source>
        <dbReference type="EMBL" id="MBK0399262.1"/>
    </source>
</evidence>
<name>A0A8J7M7F1_9RHOB</name>
<feature type="transmembrane region" description="Helical" evidence="1">
    <location>
        <begin position="6"/>
        <end position="28"/>
    </location>
</feature>
<gene>
    <name evidence="2" type="ORF">H0I76_08675</name>
</gene>
<keyword evidence="3" id="KW-1185">Reference proteome</keyword>
<evidence type="ECO:0000256" key="1">
    <source>
        <dbReference type="SAM" id="Phobius"/>
    </source>
</evidence>
<dbReference type="EMBL" id="JAEHHL010000004">
    <property type="protein sequence ID" value="MBK0399262.1"/>
    <property type="molecule type" value="Genomic_DNA"/>
</dbReference>
<keyword evidence="1" id="KW-0812">Transmembrane</keyword>
<dbReference type="Proteomes" id="UP000655420">
    <property type="component" value="Unassembled WGS sequence"/>
</dbReference>
<proteinExistence type="predicted"/>
<comment type="caution">
    <text evidence="2">The sequence shown here is derived from an EMBL/GenBank/DDBJ whole genome shotgun (WGS) entry which is preliminary data.</text>
</comment>
<sequence>MTDTAIWTMIAGLAVATYLIRFSFIGLLAGRRLPAVVTEALSFVPVTVLPAIIAPMVLLGRDGHLVADPQRLAAAAAALGVGIATRRMLAAIITGMAAYILLGQTGL</sequence>
<dbReference type="AlphaFoldDB" id="A0A8J7M7F1"/>
<keyword evidence="1" id="KW-0472">Membrane</keyword>
<accession>A0A8J7M7F1</accession>
<protein>
    <submittedName>
        <fullName evidence="2">AzlD domain-containing protein</fullName>
    </submittedName>
</protein>
<dbReference type="InterPro" id="IPR008407">
    <property type="entry name" value="Brnchd-chn_aa_trnsp_AzlD"/>
</dbReference>
<organism evidence="2 3">
    <name type="scientific">Thermohalobaculum xanthum</name>
    <dbReference type="NCBI Taxonomy" id="2753746"/>
    <lineage>
        <taxon>Bacteria</taxon>
        <taxon>Pseudomonadati</taxon>
        <taxon>Pseudomonadota</taxon>
        <taxon>Alphaproteobacteria</taxon>
        <taxon>Rhodobacterales</taxon>
        <taxon>Paracoccaceae</taxon>
        <taxon>Thermohalobaculum</taxon>
    </lineage>
</organism>
<feature type="transmembrane region" description="Helical" evidence="1">
    <location>
        <begin position="40"/>
        <end position="60"/>
    </location>
</feature>
<keyword evidence="1" id="KW-1133">Transmembrane helix</keyword>